<accession>A0A410WZZ2</accession>
<dbReference type="Gene3D" id="1.10.10.1320">
    <property type="entry name" value="Anti-sigma factor, zinc-finger domain"/>
    <property type="match status" value="1"/>
</dbReference>
<keyword evidence="5 12" id="KW-1133">Transmembrane helix</keyword>
<dbReference type="EMBL" id="JAMDMJ010000009">
    <property type="protein sequence ID" value="MCY9595951.1"/>
    <property type="molecule type" value="Genomic_DNA"/>
</dbReference>
<evidence type="ECO:0000256" key="3">
    <source>
        <dbReference type="ARBA" id="ARBA00022475"/>
    </source>
</evidence>
<sequence>MSRQESPNMCEWLELYMLGGLSQSEREQMEEHLSHCEACKKEREELQAVTDLLPYTAEPVAVPDGMKQRVLGRILGSEADHSGQPPLTGAGALQEQIQAQKDYRVTDASSAAELQKHAGTAQPEPVPAGEHETVSARRPAGKRSRTFIRRAAGLGIAAAAVILGWVNMQLREDVRSLKGLNASLQQSVSSLQGQLTLAGQPSQASKANKVVKLNPAVEGIVAQGLATIVIDAKGTHLVVQAENLPALRDSQAFQVWLIKGEQKVNAGTFLPQGGSGALYYTFEPQDYDTVAITLEPDAGGTQPRGSLVLAAKI</sequence>
<keyword evidence="6 12" id="KW-0472">Membrane</keyword>
<reference evidence="16 17" key="1">
    <citation type="submission" date="2018-01" db="EMBL/GenBank/DDBJ databases">
        <title>The whole genome sequencing and assembly of Paenibacillus chitinolyticus KCCM 41400 strain.</title>
        <authorList>
            <person name="Kim J.-Y."/>
            <person name="Park M.-K."/>
            <person name="Lee Y.-J."/>
            <person name="Yi H."/>
            <person name="Bahn Y.-S."/>
            <person name="Kim J.F."/>
            <person name="Lee D.-W."/>
        </authorList>
    </citation>
    <scope>NUCLEOTIDE SEQUENCE [LARGE SCALE GENOMIC DNA]</scope>
    <source>
        <strain evidence="16 17">KCCM 41400</strain>
    </source>
</reference>
<evidence type="ECO:0000256" key="7">
    <source>
        <dbReference type="ARBA" id="ARBA00024353"/>
    </source>
</evidence>
<evidence type="ECO:0000256" key="8">
    <source>
        <dbReference type="ARBA" id="ARBA00024438"/>
    </source>
</evidence>
<dbReference type="InterPro" id="IPR027383">
    <property type="entry name" value="Znf_put"/>
</dbReference>
<evidence type="ECO:0000256" key="6">
    <source>
        <dbReference type="ARBA" id="ARBA00023136"/>
    </source>
</evidence>
<dbReference type="RefSeq" id="WP_042233179.1">
    <property type="nucleotide sequence ID" value="NZ_CP026520.1"/>
</dbReference>
<evidence type="ECO:0000256" key="4">
    <source>
        <dbReference type="ARBA" id="ARBA00022692"/>
    </source>
</evidence>
<evidence type="ECO:0000256" key="2">
    <source>
        <dbReference type="ARBA" id="ARBA00004236"/>
    </source>
</evidence>
<feature type="domain" description="Anti-sigma K factor RskA C-terminal" evidence="13">
    <location>
        <begin position="156"/>
        <end position="304"/>
    </location>
</feature>
<keyword evidence="3" id="KW-1003">Cell membrane</keyword>
<dbReference type="EMBL" id="CP026520">
    <property type="protein sequence ID" value="QAV19984.1"/>
    <property type="molecule type" value="Genomic_DNA"/>
</dbReference>
<comment type="subcellular location">
    <subcellularLocation>
        <location evidence="2">Cell membrane</location>
    </subcellularLocation>
    <subcellularLocation>
        <location evidence="1">Membrane</location>
        <topology evidence="1">Single-pass membrane protein</topology>
    </subcellularLocation>
</comment>
<feature type="region of interest" description="Disordered" evidence="11">
    <location>
        <begin position="106"/>
        <end position="141"/>
    </location>
</feature>
<evidence type="ECO:0000256" key="9">
    <source>
        <dbReference type="ARBA" id="ARBA00029829"/>
    </source>
</evidence>
<dbReference type="GeneID" id="95377254"/>
<evidence type="ECO:0000313" key="16">
    <source>
        <dbReference type="EMBL" id="QAV19984.1"/>
    </source>
</evidence>
<evidence type="ECO:0000259" key="13">
    <source>
        <dbReference type="Pfam" id="PF10099"/>
    </source>
</evidence>
<name>A0A410WZZ2_9BACL</name>
<dbReference type="InterPro" id="IPR051474">
    <property type="entry name" value="Anti-sigma-K/W_factor"/>
</dbReference>
<evidence type="ECO:0000313" key="15">
    <source>
        <dbReference type="EMBL" id="MCY9595951.1"/>
    </source>
</evidence>
<dbReference type="GO" id="GO:0005886">
    <property type="term" value="C:plasma membrane"/>
    <property type="evidence" value="ECO:0007669"/>
    <property type="project" value="UniProtKB-SubCell"/>
</dbReference>
<dbReference type="Proteomes" id="UP001527202">
    <property type="component" value="Unassembled WGS sequence"/>
</dbReference>
<evidence type="ECO:0000313" key="18">
    <source>
        <dbReference type="Proteomes" id="UP001527202"/>
    </source>
</evidence>
<dbReference type="PANTHER" id="PTHR37461:SF1">
    <property type="entry name" value="ANTI-SIGMA-K FACTOR RSKA"/>
    <property type="match status" value="1"/>
</dbReference>
<evidence type="ECO:0000256" key="10">
    <source>
        <dbReference type="ARBA" id="ARBA00030803"/>
    </source>
</evidence>
<dbReference type="GO" id="GO:0006417">
    <property type="term" value="P:regulation of translation"/>
    <property type="evidence" value="ECO:0007669"/>
    <property type="project" value="TreeGrafter"/>
</dbReference>
<feature type="domain" description="Putative zinc-finger" evidence="14">
    <location>
        <begin position="11"/>
        <end position="39"/>
    </location>
</feature>
<feature type="transmembrane region" description="Helical" evidence="12">
    <location>
        <begin position="147"/>
        <end position="166"/>
    </location>
</feature>
<dbReference type="InterPro" id="IPR041916">
    <property type="entry name" value="Anti_sigma_zinc_sf"/>
</dbReference>
<dbReference type="Pfam" id="PF13490">
    <property type="entry name" value="zf-HC2"/>
    <property type="match status" value="1"/>
</dbReference>
<dbReference type="InterPro" id="IPR018764">
    <property type="entry name" value="RskA_C"/>
</dbReference>
<reference evidence="15 18" key="2">
    <citation type="submission" date="2022-05" db="EMBL/GenBank/DDBJ databases">
        <title>Genome Sequencing of Bee-Associated Microbes.</title>
        <authorList>
            <person name="Dunlap C."/>
        </authorList>
    </citation>
    <scope>NUCLEOTIDE SEQUENCE [LARGE SCALE GENOMIC DNA]</scope>
    <source>
        <strain evidence="15 18">NRRL B-23120</strain>
    </source>
</reference>
<protein>
    <recommendedName>
        <fullName evidence="8">Anti-sigma-W factor RsiW</fullName>
    </recommendedName>
    <alternativeName>
        <fullName evidence="10">Regulator of SigK</fullName>
    </alternativeName>
    <alternativeName>
        <fullName evidence="9">Sigma-K anti-sigma factor RskA</fullName>
    </alternativeName>
</protein>
<proteinExistence type="inferred from homology"/>
<evidence type="ECO:0000259" key="14">
    <source>
        <dbReference type="Pfam" id="PF13490"/>
    </source>
</evidence>
<dbReference type="KEGG" id="pchi:PC41400_20905"/>
<keyword evidence="4 12" id="KW-0812">Transmembrane</keyword>
<evidence type="ECO:0000256" key="12">
    <source>
        <dbReference type="SAM" id="Phobius"/>
    </source>
</evidence>
<dbReference type="Proteomes" id="UP000288943">
    <property type="component" value="Chromosome"/>
</dbReference>
<keyword evidence="18" id="KW-1185">Reference proteome</keyword>
<dbReference type="PANTHER" id="PTHR37461">
    <property type="entry name" value="ANTI-SIGMA-K FACTOR RSKA"/>
    <property type="match status" value="1"/>
</dbReference>
<evidence type="ECO:0000256" key="5">
    <source>
        <dbReference type="ARBA" id="ARBA00022989"/>
    </source>
</evidence>
<dbReference type="Pfam" id="PF10099">
    <property type="entry name" value="RskA_C"/>
    <property type="match status" value="1"/>
</dbReference>
<dbReference type="AlphaFoldDB" id="A0A410WZZ2"/>
<gene>
    <name evidence="15" type="ORF">M5X16_09205</name>
    <name evidence="16" type="ORF">PC41400_20905</name>
</gene>
<comment type="similarity">
    <text evidence="7">Belongs to the zinc-associated anti-sigma factor (ZAS) superfamily. Anti-sigma-W factor family.</text>
</comment>
<dbReference type="OrthoDB" id="150725at2"/>
<organism evidence="16 17">
    <name type="scientific">Paenibacillus chitinolyticus</name>
    <dbReference type="NCBI Taxonomy" id="79263"/>
    <lineage>
        <taxon>Bacteria</taxon>
        <taxon>Bacillati</taxon>
        <taxon>Bacillota</taxon>
        <taxon>Bacilli</taxon>
        <taxon>Bacillales</taxon>
        <taxon>Paenibacillaceae</taxon>
        <taxon>Paenibacillus</taxon>
    </lineage>
</organism>
<evidence type="ECO:0000256" key="1">
    <source>
        <dbReference type="ARBA" id="ARBA00004167"/>
    </source>
</evidence>
<evidence type="ECO:0000256" key="11">
    <source>
        <dbReference type="SAM" id="MobiDB-lite"/>
    </source>
</evidence>
<evidence type="ECO:0000313" key="17">
    <source>
        <dbReference type="Proteomes" id="UP000288943"/>
    </source>
</evidence>
<dbReference type="GO" id="GO:0016989">
    <property type="term" value="F:sigma factor antagonist activity"/>
    <property type="evidence" value="ECO:0007669"/>
    <property type="project" value="TreeGrafter"/>
</dbReference>